<organism evidence="1 2">
    <name type="scientific">Acaulospora morrowiae</name>
    <dbReference type="NCBI Taxonomy" id="94023"/>
    <lineage>
        <taxon>Eukaryota</taxon>
        <taxon>Fungi</taxon>
        <taxon>Fungi incertae sedis</taxon>
        <taxon>Mucoromycota</taxon>
        <taxon>Glomeromycotina</taxon>
        <taxon>Glomeromycetes</taxon>
        <taxon>Diversisporales</taxon>
        <taxon>Acaulosporaceae</taxon>
        <taxon>Acaulospora</taxon>
    </lineage>
</organism>
<keyword evidence="2" id="KW-1185">Reference proteome</keyword>
<comment type="caution">
    <text evidence="1">The sequence shown here is derived from an EMBL/GenBank/DDBJ whole genome shotgun (WGS) entry which is preliminary data.</text>
</comment>
<protein>
    <submittedName>
        <fullName evidence="1">14411_t:CDS:1</fullName>
    </submittedName>
</protein>
<name>A0A9N9D431_9GLOM</name>
<evidence type="ECO:0000313" key="1">
    <source>
        <dbReference type="EMBL" id="CAG8626181.1"/>
    </source>
</evidence>
<sequence>KKYSSRLEECIKDLPVAPIAKNPTSNVHYCKWQSEEENDMDAYIVGGTILARRGRPKCKPESSLGELNHIPKIRRAANLVESMKINTQPIEEELLEEATKFFEKEKNLFAKDIMELT</sequence>
<proteinExistence type="predicted"/>
<feature type="non-terminal residue" evidence="1">
    <location>
        <position position="117"/>
    </location>
</feature>
<evidence type="ECO:0000313" key="2">
    <source>
        <dbReference type="Proteomes" id="UP000789342"/>
    </source>
</evidence>
<dbReference type="Proteomes" id="UP000789342">
    <property type="component" value="Unassembled WGS sequence"/>
</dbReference>
<dbReference type="EMBL" id="CAJVPV010008079">
    <property type="protein sequence ID" value="CAG8626181.1"/>
    <property type="molecule type" value="Genomic_DNA"/>
</dbReference>
<reference evidence="1" key="1">
    <citation type="submission" date="2021-06" db="EMBL/GenBank/DDBJ databases">
        <authorList>
            <person name="Kallberg Y."/>
            <person name="Tangrot J."/>
            <person name="Rosling A."/>
        </authorList>
    </citation>
    <scope>NUCLEOTIDE SEQUENCE</scope>
    <source>
        <strain evidence="1">CL551</strain>
    </source>
</reference>
<accession>A0A9N9D431</accession>
<dbReference type="AlphaFoldDB" id="A0A9N9D431"/>
<gene>
    <name evidence="1" type="ORF">AMORRO_LOCUS8880</name>
</gene>